<dbReference type="PANTHER" id="PTHR34979:SF1">
    <property type="entry name" value="INNER MEMBRANE PROTEIN YGAZ"/>
    <property type="match status" value="1"/>
</dbReference>
<feature type="transmembrane region" description="Helical" evidence="8">
    <location>
        <begin position="130"/>
        <end position="153"/>
    </location>
</feature>
<feature type="transmembrane region" description="Helical" evidence="8">
    <location>
        <begin position="12"/>
        <end position="37"/>
    </location>
</feature>
<keyword evidence="7 8" id="KW-0472">Membrane</keyword>
<evidence type="ECO:0000256" key="6">
    <source>
        <dbReference type="ARBA" id="ARBA00022989"/>
    </source>
</evidence>
<keyword evidence="4" id="KW-1003">Cell membrane</keyword>
<sequence>MRSSNRTASPVASAIAIATAVLVVGVAYGLTALAAGFPPWLVILAAILVLSASSELLFVGVIAAGGLPGVAVAAALLVNLRNIVYGISASSFLPTPRIARYLTAHLVNDETVAFALTQQKPAQRLAAFRMVGVAILIAWPVGAAIGVLVGYVVPDPAHLGLDAAFPAIFVAILSGCIRRSALAPAAAGATIAAALTPFVATGLAPILGLAGLLTSVRKRKNRA</sequence>
<evidence type="ECO:0000256" key="7">
    <source>
        <dbReference type="ARBA" id="ARBA00023136"/>
    </source>
</evidence>
<keyword evidence="3" id="KW-0813">Transport</keyword>
<dbReference type="GO" id="GO:0005886">
    <property type="term" value="C:plasma membrane"/>
    <property type="evidence" value="ECO:0007669"/>
    <property type="project" value="UniProtKB-SubCell"/>
</dbReference>
<evidence type="ECO:0000256" key="2">
    <source>
        <dbReference type="ARBA" id="ARBA00010735"/>
    </source>
</evidence>
<keyword evidence="10" id="KW-1185">Reference proteome</keyword>
<evidence type="ECO:0000256" key="8">
    <source>
        <dbReference type="SAM" id="Phobius"/>
    </source>
</evidence>
<dbReference type="GO" id="GO:1903785">
    <property type="term" value="P:L-valine transmembrane transport"/>
    <property type="evidence" value="ECO:0007669"/>
    <property type="project" value="TreeGrafter"/>
</dbReference>
<evidence type="ECO:0000256" key="3">
    <source>
        <dbReference type="ARBA" id="ARBA00022448"/>
    </source>
</evidence>
<evidence type="ECO:0000256" key="5">
    <source>
        <dbReference type="ARBA" id="ARBA00022692"/>
    </source>
</evidence>
<dbReference type="EMBL" id="PVTL01000005">
    <property type="protein sequence ID" value="PRY67884.1"/>
    <property type="molecule type" value="Genomic_DNA"/>
</dbReference>
<dbReference type="Proteomes" id="UP000237983">
    <property type="component" value="Unassembled WGS sequence"/>
</dbReference>
<name>A0A2T0VCN6_9MICO</name>
<dbReference type="AlphaFoldDB" id="A0A2T0VCN6"/>
<dbReference type="Pfam" id="PF03591">
    <property type="entry name" value="AzlC"/>
    <property type="match status" value="1"/>
</dbReference>
<dbReference type="RefSeq" id="WP_181243377.1">
    <property type="nucleotide sequence ID" value="NZ_PVTL01000005.1"/>
</dbReference>
<proteinExistence type="inferred from homology"/>
<comment type="subcellular location">
    <subcellularLocation>
        <location evidence="1">Cell membrane</location>
        <topology evidence="1">Multi-pass membrane protein</topology>
    </subcellularLocation>
</comment>
<protein>
    <submittedName>
        <fullName evidence="9">4-azaleucine resistance transporter AzlC</fullName>
    </submittedName>
</protein>
<comment type="similarity">
    <text evidence="2">Belongs to the AzlC family.</text>
</comment>
<feature type="transmembrane region" description="Helical" evidence="8">
    <location>
        <begin position="189"/>
        <end position="213"/>
    </location>
</feature>
<evidence type="ECO:0000256" key="4">
    <source>
        <dbReference type="ARBA" id="ARBA00022475"/>
    </source>
</evidence>
<dbReference type="PANTHER" id="PTHR34979">
    <property type="entry name" value="INNER MEMBRANE PROTEIN YGAZ"/>
    <property type="match status" value="1"/>
</dbReference>
<comment type="caution">
    <text evidence="9">The sequence shown here is derived from an EMBL/GenBank/DDBJ whole genome shotgun (WGS) entry which is preliminary data.</text>
</comment>
<accession>A0A2T0VCN6</accession>
<reference evidence="9 10" key="1">
    <citation type="submission" date="2018-03" db="EMBL/GenBank/DDBJ databases">
        <title>Genomic Encyclopedia of Type Strains, Phase III (KMG-III): the genomes of soil and plant-associated and newly described type strains.</title>
        <authorList>
            <person name="Whitman W."/>
        </authorList>
    </citation>
    <scope>NUCLEOTIDE SEQUENCE [LARGE SCALE GENOMIC DNA]</scope>
    <source>
        <strain evidence="9 10">CGMCC 1.12484</strain>
    </source>
</reference>
<evidence type="ECO:0000313" key="10">
    <source>
        <dbReference type="Proteomes" id="UP000237983"/>
    </source>
</evidence>
<feature type="transmembrane region" description="Helical" evidence="8">
    <location>
        <begin position="57"/>
        <end position="78"/>
    </location>
</feature>
<keyword evidence="5 8" id="KW-0812">Transmembrane</keyword>
<keyword evidence="6 8" id="KW-1133">Transmembrane helix</keyword>
<evidence type="ECO:0000256" key="1">
    <source>
        <dbReference type="ARBA" id="ARBA00004651"/>
    </source>
</evidence>
<dbReference type="InterPro" id="IPR011606">
    <property type="entry name" value="Brnchd-chn_aa_trnsp_permease"/>
</dbReference>
<organism evidence="9 10">
    <name type="scientific">Glaciihabitans tibetensis</name>
    <dbReference type="NCBI Taxonomy" id="1266600"/>
    <lineage>
        <taxon>Bacteria</taxon>
        <taxon>Bacillati</taxon>
        <taxon>Actinomycetota</taxon>
        <taxon>Actinomycetes</taxon>
        <taxon>Micrococcales</taxon>
        <taxon>Microbacteriaceae</taxon>
        <taxon>Glaciihabitans</taxon>
    </lineage>
</organism>
<evidence type="ECO:0000313" key="9">
    <source>
        <dbReference type="EMBL" id="PRY67884.1"/>
    </source>
</evidence>
<gene>
    <name evidence="9" type="ORF">B0I08_10545</name>
</gene>